<dbReference type="CDD" id="cd09917">
    <property type="entry name" value="F-box_SF"/>
    <property type="match status" value="1"/>
</dbReference>
<keyword evidence="4" id="KW-0472">Membrane</keyword>
<dbReference type="SUPFAM" id="SSF81383">
    <property type="entry name" value="F-box domain"/>
    <property type="match status" value="1"/>
</dbReference>
<feature type="region of interest" description="Disordered" evidence="3">
    <location>
        <begin position="332"/>
        <end position="359"/>
    </location>
</feature>
<sequence length="580" mass="65170">MGRILPATVLAAISPYIWSLILAISTALALAFIMSKSSKHGRSDAQERPFVPTTVTTSPDHYGRLNPENEANLDMVRGVTGEAFIRDGHPHKRHHPSPDARPNSAARMASDAAESSERACHIFKLPPELIDAVLKFLPPRDLVAAARTCSTLQAYALSDLHWQPIVQDNVPGVKVATPYPCDSFHKLYVAHELFWFLPRHKIWFSNREMTGRLMLTRYDPRRGCIEGLQLLAISRHTTYQPYAADPHVVVHRFTPIVSLHLDRPILQFKVGDRDSDVACEFSQREGANRYADEVPMVMDERQHNVYSNFSLTKSLDRDSWAGKPERLLRIATWPPPNIPSQDLTSTSRARSRPQSRAEVSERTFMIRRWIQMLGGFGGHNAPPALRDGPWSSFAMATGGQIGEELLTYSTLDPELYTPTPERPFRGIWVGDYSGHGCEFLLFNQPDQPPATDQELQLVRGARESDSDWEQRRASARSLRGRLEAIKLTGDPNVPRGEYTFVAEELGPGGYLRTAVEEPFAGARVVESKGHVAGTGFVGDKYLDTELFIISQNVVAQYWKEFGHISFFERVNIDEYLDPTA</sequence>
<keyword evidence="4" id="KW-1133">Transmembrane helix</keyword>
<dbReference type="Pfam" id="PF12014">
    <property type="entry name" value="Cyclin_D1_bind"/>
    <property type="match status" value="1"/>
</dbReference>
<dbReference type="AlphaFoldDB" id="A0A9P8CVX7"/>
<dbReference type="InterPro" id="IPR045048">
    <property type="entry name" value="FBXO31/39"/>
</dbReference>
<dbReference type="Proteomes" id="UP000887229">
    <property type="component" value="Unassembled WGS sequence"/>
</dbReference>
<reference evidence="6" key="1">
    <citation type="journal article" date="2021" name="IMA Fungus">
        <title>Genomic characterization of three marine fungi, including Emericellopsis atlantica sp. nov. with signatures of a generalist lifestyle and marine biomass degradation.</title>
        <authorList>
            <person name="Hagestad O.C."/>
            <person name="Hou L."/>
            <person name="Andersen J.H."/>
            <person name="Hansen E.H."/>
            <person name="Altermark B."/>
            <person name="Li C."/>
            <person name="Kuhnert E."/>
            <person name="Cox R.J."/>
            <person name="Crous P.W."/>
            <person name="Spatafora J.W."/>
            <person name="Lail K."/>
            <person name="Amirebrahimi M."/>
            <person name="Lipzen A."/>
            <person name="Pangilinan J."/>
            <person name="Andreopoulos W."/>
            <person name="Hayes R.D."/>
            <person name="Ng V."/>
            <person name="Grigoriev I.V."/>
            <person name="Jackson S.A."/>
            <person name="Sutton T.D.S."/>
            <person name="Dobson A.D.W."/>
            <person name="Rama T."/>
        </authorList>
    </citation>
    <scope>NUCLEOTIDE SEQUENCE</scope>
    <source>
        <strain evidence="6">TS7</strain>
    </source>
</reference>
<dbReference type="InterPro" id="IPR001810">
    <property type="entry name" value="F-box_dom"/>
</dbReference>
<evidence type="ECO:0000256" key="4">
    <source>
        <dbReference type="SAM" id="Phobius"/>
    </source>
</evidence>
<dbReference type="GeneID" id="70293594"/>
<dbReference type="Gene3D" id="1.20.1280.50">
    <property type="match status" value="1"/>
</dbReference>
<gene>
    <name evidence="6" type="ORF">F5Z01DRAFT_643110</name>
</gene>
<feature type="domain" description="F-box" evidence="5">
    <location>
        <begin position="119"/>
        <end position="165"/>
    </location>
</feature>
<dbReference type="PROSITE" id="PS50181">
    <property type="entry name" value="FBOX"/>
    <property type="match status" value="1"/>
</dbReference>
<dbReference type="EMBL" id="MU251243">
    <property type="protein sequence ID" value="KAG9258376.1"/>
    <property type="molecule type" value="Genomic_DNA"/>
</dbReference>
<keyword evidence="4" id="KW-0812">Transmembrane</keyword>
<organism evidence="6 7">
    <name type="scientific">Emericellopsis atlantica</name>
    <dbReference type="NCBI Taxonomy" id="2614577"/>
    <lineage>
        <taxon>Eukaryota</taxon>
        <taxon>Fungi</taxon>
        <taxon>Dikarya</taxon>
        <taxon>Ascomycota</taxon>
        <taxon>Pezizomycotina</taxon>
        <taxon>Sordariomycetes</taxon>
        <taxon>Hypocreomycetidae</taxon>
        <taxon>Hypocreales</taxon>
        <taxon>Bionectriaceae</taxon>
        <taxon>Emericellopsis</taxon>
    </lineage>
</organism>
<dbReference type="PANTHER" id="PTHR10706">
    <property type="entry name" value="F-BOX FAMILY PROTEIN"/>
    <property type="match status" value="1"/>
</dbReference>
<dbReference type="Pfam" id="PF12937">
    <property type="entry name" value="F-box-like"/>
    <property type="match status" value="1"/>
</dbReference>
<dbReference type="InterPro" id="IPR036047">
    <property type="entry name" value="F-box-like_dom_sf"/>
</dbReference>
<keyword evidence="2" id="KW-0833">Ubl conjugation pathway</keyword>
<feature type="transmembrane region" description="Helical" evidence="4">
    <location>
        <begin position="16"/>
        <end position="34"/>
    </location>
</feature>
<feature type="region of interest" description="Disordered" evidence="3">
    <location>
        <begin position="41"/>
        <end position="62"/>
    </location>
</feature>
<evidence type="ECO:0000313" key="7">
    <source>
        <dbReference type="Proteomes" id="UP000887229"/>
    </source>
</evidence>
<evidence type="ECO:0000313" key="6">
    <source>
        <dbReference type="EMBL" id="KAG9258376.1"/>
    </source>
</evidence>
<evidence type="ECO:0000256" key="2">
    <source>
        <dbReference type="ARBA" id="ARBA00022786"/>
    </source>
</evidence>
<evidence type="ECO:0000259" key="5">
    <source>
        <dbReference type="PROSITE" id="PS50181"/>
    </source>
</evidence>
<dbReference type="PANTHER" id="PTHR10706:SF130">
    <property type="entry name" value="F-BOX ONLY PROTEIN 31"/>
    <property type="match status" value="1"/>
</dbReference>
<dbReference type="SMART" id="SM00256">
    <property type="entry name" value="FBOX"/>
    <property type="match status" value="1"/>
</dbReference>
<feature type="compositionally biased region" description="Polar residues" evidence="3">
    <location>
        <begin position="339"/>
        <end position="354"/>
    </location>
</feature>
<evidence type="ECO:0000256" key="3">
    <source>
        <dbReference type="SAM" id="MobiDB-lite"/>
    </source>
</evidence>
<evidence type="ECO:0000256" key="1">
    <source>
        <dbReference type="ARBA" id="ARBA00004906"/>
    </source>
</evidence>
<protein>
    <submittedName>
        <fullName evidence="6">F-box domain-containing protein</fullName>
    </submittedName>
</protein>
<comment type="pathway">
    <text evidence="1">Protein modification; protein ubiquitination.</text>
</comment>
<comment type="caution">
    <text evidence="6">The sequence shown here is derived from an EMBL/GenBank/DDBJ whole genome shotgun (WGS) entry which is preliminary data.</text>
</comment>
<name>A0A9P8CVX7_9HYPO</name>
<dbReference type="OrthoDB" id="722566at2759"/>
<keyword evidence="7" id="KW-1185">Reference proteome</keyword>
<accession>A0A9P8CVX7</accession>
<feature type="region of interest" description="Disordered" evidence="3">
    <location>
        <begin position="86"/>
        <end position="111"/>
    </location>
</feature>
<proteinExistence type="predicted"/>
<dbReference type="RefSeq" id="XP_046122300.1">
    <property type="nucleotide sequence ID" value="XM_046262691.1"/>
</dbReference>